<feature type="transmembrane region" description="Helical" evidence="7">
    <location>
        <begin position="337"/>
        <end position="359"/>
    </location>
</feature>
<keyword evidence="3 7" id="KW-0812">Transmembrane</keyword>
<evidence type="ECO:0000313" key="10">
    <source>
        <dbReference type="Proteomes" id="UP001363622"/>
    </source>
</evidence>
<dbReference type="Gene3D" id="1.20.1250.20">
    <property type="entry name" value="MFS general substrate transporter like domains"/>
    <property type="match status" value="1"/>
</dbReference>
<feature type="domain" description="Major facilitator superfamily (MFS) profile" evidence="8">
    <location>
        <begin position="67"/>
        <end position="573"/>
    </location>
</feature>
<feature type="transmembrane region" description="Helical" evidence="7">
    <location>
        <begin position="463"/>
        <end position="485"/>
    </location>
</feature>
<dbReference type="Gene3D" id="1.20.1720.10">
    <property type="entry name" value="Multidrug resistance protein D"/>
    <property type="match status" value="1"/>
</dbReference>
<keyword evidence="2" id="KW-0813">Transport</keyword>
<feature type="transmembrane region" description="Helical" evidence="7">
    <location>
        <begin position="270"/>
        <end position="289"/>
    </location>
</feature>
<feature type="transmembrane region" description="Helical" evidence="7">
    <location>
        <begin position="228"/>
        <end position="250"/>
    </location>
</feature>
<evidence type="ECO:0000256" key="1">
    <source>
        <dbReference type="ARBA" id="ARBA00004141"/>
    </source>
</evidence>
<name>A0ABR1KV23_9PEZI</name>
<evidence type="ECO:0000256" key="7">
    <source>
        <dbReference type="SAM" id="Phobius"/>
    </source>
</evidence>
<sequence length="573" mass="61055">MSATVSAKGSDYSIKPVHDDAEPDFDAPKVPTSNSIDEAISPLEKDEISALSLDTQSYPNGFSLAMILCALLLSMFLVALDMADLTGTAKTIVATAIPKITDQFHRLDHVGWYGSAFFLTLAVFQSSWGKAYKYLPLKLTFFTAVILFEAGSVMCGAAPNSTVLIVGRAMTGVGGAGITGGCYIIIAYSSPPEKTPAYVGLIGAVFSLASVAGPLLGGAFAEKVSWRWCFYINLPIGGVALVLLLLFFRTPSTAKPVQATWKEILLQMDPAGTMAILSGLICYILALQWGGISKSWNSRDVIGTLVGWVVLTIVFAVLEWWQKERSLVIPRILRSRVVLVCSLFIFFMNAANFLMIYYLPIYFQAIDGASPAMSGIRNLPLILSSSIATLVSSYGIRYVKFFQIPLTVGTIFLTVGAGLLYTLGLDASPAKYIGYQIVFGIGVGTCIQVPIIAAQAFSAVEDIPAVTATVLFFQLVSGALSVSAAESIFANRLLAALHSYVPDLNPEAIMETGATQLRNIFDGQTLLGILRSYMKGLEAAWAMGTALAGVAFVISLAAPAKRLPNSVGMGAAA</sequence>
<reference evidence="9 10" key="1">
    <citation type="submission" date="2024-04" db="EMBL/GenBank/DDBJ databases">
        <title>Phyllosticta paracitricarpa is synonymous to the EU quarantine fungus P. citricarpa based on phylogenomic analyses.</title>
        <authorList>
            <consortium name="Lawrence Berkeley National Laboratory"/>
            <person name="Van Ingen-Buijs V.A."/>
            <person name="Van Westerhoven A.C."/>
            <person name="Haridas S."/>
            <person name="Skiadas P."/>
            <person name="Martin F."/>
            <person name="Groenewald J.Z."/>
            <person name="Crous P.W."/>
            <person name="Seidl M.F."/>
        </authorList>
    </citation>
    <scope>NUCLEOTIDE SEQUENCE [LARGE SCALE GENOMIC DNA]</scope>
    <source>
        <strain evidence="9 10">CBS 123371</strain>
    </source>
</reference>
<accession>A0ABR1KV23</accession>
<evidence type="ECO:0000256" key="6">
    <source>
        <dbReference type="SAM" id="MobiDB-lite"/>
    </source>
</evidence>
<dbReference type="Proteomes" id="UP001363622">
    <property type="component" value="Unassembled WGS sequence"/>
</dbReference>
<feature type="transmembrane region" description="Helical" evidence="7">
    <location>
        <begin position="140"/>
        <end position="158"/>
    </location>
</feature>
<dbReference type="SUPFAM" id="SSF103473">
    <property type="entry name" value="MFS general substrate transporter"/>
    <property type="match status" value="1"/>
</dbReference>
<dbReference type="PANTHER" id="PTHR23501">
    <property type="entry name" value="MAJOR FACILITATOR SUPERFAMILY"/>
    <property type="match status" value="1"/>
</dbReference>
<feature type="transmembrane region" description="Helical" evidence="7">
    <location>
        <begin position="301"/>
        <end position="321"/>
    </location>
</feature>
<feature type="transmembrane region" description="Helical" evidence="7">
    <location>
        <begin position="402"/>
        <end position="425"/>
    </location>
</feature>
<proteinExistence type="predicted"/>
<gene>
    <name evidence="9" type="ORF">IWZ03DRAFT_421220</name>
</gene>
<evidence type="ECO:0000259" key="8">
    <source>
        <dbReference type="PROSITE" id="PS50850"/>
    </source>
</evidence>
<comment type="subcellular location">
    <subcellularLocation>
        <location evidence="1">Membrane</location>
        <topology evidence="1">Multi-pass membrane protein</topology>
    </subcellularLocation>
</comment>
<feature type="transmembrane region" description="Helical" evidence="7">
    <location>
        <begin position="379"/>
        <end position="396"/>
    </location>
</feature>
<feature type="region of interest" description="Disordered" evidence="6">
    <location>
        <begin position="1"/>
        <end position="29"/>
    </location>
</feature>
<evidence type="ECO:0000256" key="4">
    <source>
        <dbReference type="ARBA" id="ARBA00022989"/>
    </source>
</evidence>
<keyword evidence="5 7" id="KW-0472">Membrane</keyword>
<keyword evidence="10" id="KW-1185">Reference proteome</keyword>
<organism evidence="9 10">
    <name type="scientific">Phyllosticta citriasiana</name>
    <dbReference type="NCBI Taxonomy" id="595635"/>
    <lineage>
        <taxon>Eukaryota</taxon>
        <taxon>Fungi</taxon>
        <taxon>Dikarya</taxon>
        <taxon>Ascomycota</taxon>
        <taxon>Pezizomycotina</taxon>
        <taxon>Dothideomycetes</taxon>
        <taxon>Dothideomycetes incertae sedis</taxon>
        <taxon>Botryosphaeriales</taxon>
        <taxon>Phyllostictaceae</taxon>
        <taxon>Phyllosticta</taxon>
    </lineage>
</organism>
<dbReference type="PROSITE" id="PS50850">
    <property type="entry name" value="MFS"/>
    <property type="match status" value="1"/>
</dbReference>
<dbReference type="InterPro" id="IPR020846">
    <property type="entry name" value="MFS_dom"/>
</dbReference>
<feature type="transmembrane region" description="Helical" evidence="7">
    <location>
        <begin position="539"/>
        <end position="560"/>
    </location>
</feature>
<feature type="transmembrane region" description="Helical" evidence="7">
    <location>
        <begin position="110"/>
        <end position="128"/>
    </location>
</feature>
<evidence type="ECO:0000256" key="2">
    <source>
        <dbReference type="ARBA" id="ARBA00022448"/>
    </source>
</evidence>
<dbReference type="CDD" id="cd17502">
    <property type="entry name" value="MFS_Azr1_MDR_like"/>
    <property type="match status" value="1"/>
</dbReference>
<feature type="transmembrane region" description="Helical" evidence="7">
    <location>
        <begin position="61"/>
        <end position="80"/>
    </location>
</feature>
<protein>
    <submittedName>
        <fullName evidence="9">Major facilitator superfamily transporter</fullName>
    </submittedName>
</protein>
<feature type="transmembrane region" description="Helical" evidence="7">
    <location>
        <begin position="198"/>
        <end position="221"/>
    </location>
</feature>
<keyword evidence="4 7" id="KW-1133">Transmembrane helix</keyword>
<dbReference type="InterPro" id="IPR011701">
    <property type="entry name" value="MFS"/>
</dbReference>
<evidence type="ECO:0000256" key="5">
    <source>
        <dbReference type="ARBA" id="ARBA00023136"/>
    </source>
</evidence>
<feature type="transmembrane region" description="Helical" evidence="7">
    <location>
        <begin position="165"/>
        <end position="186"/>
    </location>
</feature>
<evidence type="ECO:0000313" key="9">
    <source>
        <dbReference type="EMBL" id="KAK7522028.1"/>
    </source>
</evidence>
<comment type="caution">
    <text evidence="9">The sequence shown here is derived from an EMBL/GenBank/DDBJ whole genome shotgun (WGS) entry which is preliminary data.</text>
</comment>
<dbReference type="Pfam" id="PF07690">
    <property type="entry name" value="MFS_1"/>
    <property type="match status" value="1"/>
</dbReference>
<feature type="transmembrane region" description="Helical" evidence="7">
    <location>
        <begin position="437"/>
        <end position="457"/>
    </location>
</feature>
<dbReference type="PANTHER" id="PTHR23501:SF177">
    <property type="entry name" value="MAJOR FACILITATOR SUPERFAMILY (MFS) PROFILE DOMAIN-CONTAINING PROTEIN-RELATED"/>
    <property type="match status" value="1"/>
</dbReference>
<dbReference type="EMBL" id="JBBPHU010000002">
    <property type="protein sequence ID" value="KAK7522028.1"/>
    <property type="molecule type" value="Genomic_DNA"/>
</dbReference>
<dbReference type="InterPro" id="IPR036259">
    <property type="entry name" value="MFS_trans_sf"/>
</dbReference>
<evidence type="ECO:0000256" key="3">
    <source>
        <dbReference type="ARBA" id="ARBA00022692"/>
    </source>
</evidence>